<dbReference type="CDD" id="cd04486">
    <property type="entry name" value="YhcR_OBF_like"/>
    <property type="match status" value="1"/>
</dbReference>
<protein>
    <submittedName>
        <fullName evidence="2">Uncharacterized protein</fullName>
    </submittedName>
</protein>
<dbReference type="OrthoDB" id="9800417at2"/>
<dbReference type="PANTHER" id="PTHR42834">
    <property type="entry name" value="ENDONUCLEASE/EXONUCLEASE/PHOSPHATASE FAMILY PROTEIN (AFU_ORTHOLOGUE AFUA_3G09210)"/>
    <property type="match status" value="1"/>
</dbReference>
<evidence type="ECO:0000313" key="3">
    <source>
        <dbReference type="Proteomes" id="UP000301751"/>
    </source>
</evidence>
<dbReference type="Proteomes" id="UP000301751">
    <property type="component" value="Unassembled WGS sequence"/>
</dbReference>
<dbReference type="Gene3D" id="3.60.10.10">
    <property type="entry name" value="Endonuclease/exonuclease/phosphatase"/>
    <property type="match status" value="1"/>
</dbReference>
<feature type="chain" id="PRO_5019850975" evidence="1">
    <location>
        <begin position="29"/>
        <end position="774"/>
    </location>
</feature>
<name>A0A480AVJ7_9BURK</name>
<keyword evidence="3" id="KW-1185">Reference proteome</keyword>
<gene>
    <name evidence="2" type="ORF">AQPW35_48100</name>
</gene>
<feature type="signal peptide" evidence="1">
    <location>
        <begin position="1"/>
        <end position="28"/>
    </location>
</feature>
<dbReference type="InterPro" id="IPR047971">
    <property type="entry name" value="ExeM-like"/>
</dbReference>
<evidence type="ECO:0000256" key="1">
    <source>
        <dbReference type="SAM" id="SignalP"/>
    </source>
</evidence>
<accession>A0A480AVJ7</accession>
<sequence>MTPRPPIRATALAAATLLLLQWPAQAQAQTLPAACSQPATAIGQVQGTGDTSPLAGSTVTVQGVVVGDFEGASPALRGFYLQSQLDDGDPATSEGVFVFNGSNNSVSVGQVVRVTGLVSEFQGQTQITPTSTATIVACGNGSVAPTDVLLPFADTAAAERYEGMLVRLPQTLSVTEHFQLGRFGQVVLSVNGRQVQPTHLLPPGPAAVALEAANQRGRIILDDSLQSQNPDPIVWGRGGQPLSASNTLRGGDTTRGIVGVMTFTWAGNAASGNAWRVRPLGALGGTVPAFEAANPRPAQAPLPGAALRVAGFNVLNFFNNVAGCTGGVGAPATDCRGAGSDINGAANQAAQFAVEYPRQLAKTVAALLKLDAAVVGLVEIENDGHGPGSALQALVDALNTATAPGRYALIDADARTGQTNALGSDAIKVAFIHQPQRLRPVGRTAVLNSLAFVNGGDGSPRSRPALAQAWEQPDGARFITVINHLKSKGSACDQPDAGDGQGNCSAVRLQAALQLRAWLASDPTGTAEPDVLILGDLNAYAREDAVTTFTNAGWRDLMQDHGGAPAYGYVFNGQWGYLDHALATPTLALGQVAGAAHWHINADEPSVLDYNVNFKSAGQVASLFAADEFRNSDHDPAVVALALTPPVLLRGTAGADQLVAGAADTVLIGGPGRDVLHAGSGRNQFIFQSVLDGGDTIVGFRPGRDSLVLTSLLRSLSAPAQPLATGHLACSNQGGDALVSVDPDGSAGAQRSRPVALLRSVACSALTTPDNLRL</sequence>
<dbReference type="EMBL" id="BJCL01000019">
    <property type="protein sequence ID" value="GCL65729.1"/>
    <property type="molecule type" value="Genomic_DNA"/>
</dbReference>
<dbReference type="InterPro" id="IPR011049">
    <property type="entry name" value="Serralysin-like_metalloprot_C"/>
</dbReference>
<dbReference type="NCBIfam" id="NF033681">
    <property type="entry name" value="ExeM_NucH_DNase"/>
    <property type="match status" value="1"/>
</dbReference>
<dbReference type="InterPro" id="IPR001343">
    <property type="entry name" value="Hemolysn_Ca-bd"/>
</dbReference>
<dbReference type="Pfam" id="PF00353">
    <property type="entry name" value="HemolysinCabind"/>
    <property type="match status" value="1"/>
</dbReference>
<dbReference type="AlphaFoldDB" id="A0A480AVJ7"/>
<organism evidence="2 3">
    <name type="scientific">Pseudaquabacterium pictum</name>
    <dbReference type="NCBI Taxonomy" id="2315236"/>
    <lineage>
        <taxon>Bacteria</taxon>
        <taxon>Pseudomonadati</taxon>
        <taxon>Pseudomonadota</taxon>
        <taxon>Betaproteobacteria</taxon>
        <taxon>Burkholderiales</taxon>
        <taxon>Sphaerotilaceae</taxon>
        <taxon>Pseudaquabacterium</taxon>
    </lineage>
</organism>
<dbReference type="Gene3D" id="2.150.10.10">
    <property type="entry name" value="Serralysin-like metalloprotease, C-terminal"/>
    <property type="match status" value="1"/>
</dbReference>
<evidence type="ECO:0000313" key="2">
    <source>
        <dbReference type="EMBL" id="GCL65729.1"/>
    </source>
</evidence>
<reference evidence="3" key="1">
    <citation type="submission" date="2019-03" db="EMBL/GenBank/DDBJ databases">
        <title>Aquabacterium pictum sp.nov., the first bacteriochlorophyll a-containing freshwater bacterium in the genus Aquabacterium of the class Betaproteobacteria.</title>
        <authorList>
            <person name="Hirose S."/>
            <person name="Tank M."/>
            <person name="Hara E."/>
            <person name="Tamaki H."/>
            <person name="Takaichi S."/>
            <person name="Haruta S."/>
            <person name="Hanada S."/>
        </authorList>
    </citation>
    <scope>NUCLEOTIDE SEQUENCE [LARGE SCALE GENOMIC DNA]</scope>
    <source>
        <strain evidence="3">W35</strain>
    </source>
</reference>
<comment type="caution">
    <text evidence="2">The sequence shown here is derived from an EMBL/GenBank/DDBJ whole genome shotgun (WGS) entry which is preliminary data.</text>
</comment>
<dbReference type="SUPFAM" id="SSF51120">
    <property type="entry name" value="beta-Roll"/>
    <property type="match status" value="1"/>
</dbReference>
<dbReference type="InterPro" id="IPR036691">
    <property type="entry name" value="Endo/exonu/phosph_ase_sf"/>
</dbReference>
<keyword evidence="1" id="KW-0732">Signal</keyword>
<dbReference type="PANTHER" id="PTHR42834:SF1">
    <property type="entry name" value="ENDONUCLEASE_EXONUCLEASE_PHOSPHATASE FAMILY PROTEIN (AFU_ORTHOLOGUE AFUA_3G09210)"/>
    <property type="match status" value="1"/>
</dbReference>
<dbReference type="SUPFAM" id="SSF56219">
    <property type="entry name" value="DNase I-like"/>
    <property type="match status" value="1"/>
</dbReference>
<proteinExistence type="predicted"/>
<dbReference type="RefSeq" id="WP_137735435.1">
    <property type="nucleotide sequence ID" value="NZ_BJCL01000019.1"/>
</dbReference>